<organism evidence="1 2">
    <name type="scientific">Saccharothrix australiensis</name>
    <dbReference type="NCBI Taxonomy" id="2072"/>
    <lineage>
        <taxon>Bacteria</taxon>
        <taxon>Bacillati</taxon>
        <taxon>Actinomycetota</taxon>
        <taxon>Actinomycetes</taxon>
        <taxon>Pseudonocardiales</taxon>
        <taxon>Pseudonocardiaceae</taxon>
        <taxon>Saccharothrix</taxon>
    </lineage>
</organism>
<dbReference type="SUPFAM" id="SSF56784">
    <property type="entry name" value="HAD-like"/>
    <property type="match status" value="1"/>
</dbReference>
<reference evidence="1 2" key="1">
    <citation type="submission" date="2018-10" db="EMBL/GenBank/DDBJ databases">
        <title>Sequencing the genomes of 1000 actinobacteria strains.</title>
        <authorList>
            <person name="Klenk H.-P."/>
        </authorList>
    </citation>
    <scope>NUCLEOTIDE SEQUENCE [LARGE SCALE GENOMIC DNA]</scope>
    <source>
        <strain evidence="1 2">DSM 43800</strain>
    </source>
</reference>
<dbReference type="EMBL" id="RBXO01000001">
    <property type="protein sequence ID" value="RKT57784.1"/>
    <property type="molecule type" value="Genomic_DNA"/>
</dbReference>
<dbReference type="Proteomes" id="UP000282084">
    <property type="component" value="Unassembled WGS sequence"/>
</dbReference>
<sequence>MDAGGVFFSNVNEETPFLTSIAERYEADPVVFQAEVAGRQHEYESDERTAHEVLADCLLAAGGALPLGLDEQWADELYLSCVSGYGETFAQVERVRREHPRLRLALANNEAAHWDRLKNDKHGHFDLFEVLCSSWVVGEVKPSKAYFDRALERCGGERGRSVLIDDRPAVVAAAEANGLHSVLLEHPSGIHAALDAALERLGTSIGGTR</sequence>
<evidence type="ECO:0000313" key="1">
    <source>
        <dbReference type="EMBL" id="RKT57784.1"/>
    </source>
</evidence>
<dbReference type="InterPro" id="IPR036412">
    <property type="entry name" value="HAD-like_sf"/>
</dbReference>
<dbReference type="Pfam" id="PF00702">
    <property type="entry name" value="Hydrolase"/>
    <property type="match status" value="1"/>
</dbReference>
<comment type="caution">
    <text evidence="1">The sequence shown here is derived from an EMBL/GenBank/DDBJ whole genome shotgun (WGS) entry which is preliminary data.</text>
</comment>
<evidence type="ECO:0000313" key="2">
    <source>
        <dbReference type="Proteomes" id="UP000282084"/>
    </source>
</evidence>
<keyword evidence="1" id="KW-0378">Hydrolase</keyword>
<dbReference type="AlphaFoldDB" id="A0A495W994"/>
<name>A0A495W994_9PSEU</name>
<proteinExistence type="predicted"/>
<keyword evidence="2" id="KW-1185">Reference proteome</keyword>
<dbReference type="Gene3D" id="3.40.50.1000">
    <property type="entry name" value="HAD superfamily/HAD-like"/>
    <property type="match status" value="1"/>
</dbReference>
<protein>
    <submittedName>
        <fullName evidence="1">Putative hydrolase of the HAD superfamily</fullName>
    </submittedName>
</protein>
<accession>A0A495W994</accession>
<dbReference type="InterPro" id="IPR023214">
    <property type="entry name" value="HAD_sf"/>
</dbReference>
<gene>
    <name evidence="1" type="ORF">C8E97_6509</name>
</gene>
<dbReference type="GO" id="GO:0016787">
    <property type="term" value="F:hydrolase activity"/>
    <property type="evidence" value="ECO:0007669"/>
    <property type="project" value="UniProtKB-KW"/>
</dbReference>